<dbReference type="InterPro" id="IPR051541">
    <property type="entry name" value="PTS_SugarTrans_NitroReg"/>
</dbReference>
<dbReference type="InterPro" id="IPR016152">
    <property type="entry name" value="PTrfase/Anion_transptr"/>
</dbReference>
<reference evidence="3 4" key="1">
    <citation type="submission" date="2023-11" db="EMBL/GenBank/DDBJ databases">
        <title>Plant-associative lifestyle of Vibrio porteresiae and its evolutionary dynamics.</title>
        <authorList>
            <person name="Rameshkumar N."/>
            <person name="Kirti K."/>
        </authorList>
    </citation>
    <scope>NUCLEOTIDE SEQUENCE [LARGE SCALE GENOMIC DNA]</scope>
    <source>
        <strain evidence="3 4">MSSRF7</strain>
    </source>
</reference>
<evidence type="ECO:0000313" key="3">
    <source>
        <dbReference type="EMBL" id="MDW6092152.1"/>
    </source>
</evidence>
<dbReference type="PANTHER" id="PTHR47738:SF1">
    <property type="entry name" value="NITROGEN REGULATORY PROTEIN"/>
    <property type="match status" value="1"/>
</dbReference>
<organism evidence="3 4">
    <name type="scientific">Vibrio rhizosphaerae</name>
    <dbReference type="NCBI Taxonomy" id="398736"/>
    <lineage>
        <taxon>Bacteria</taxon>
        <taxon>Pseudomonadati</taxon>
        <taxon>Pseudomonadota</taxon>
        <taxon>Gammaproteobacteria</taxon>
        <taxon>Vibrionales</taxon>
        <taxon>Vibrionaceae</taxon>
        <taxon>Vibrio</taxon>
    </lineage>
</organism>
<evidence type="ECO:0000256" key="1">
    <source>
        <dbReference type="ARBA" id="ARBA00022597"/>
    </source>
</evidence>
<dbReference type="InterPro" id="IPR016910">
    <property type="entry name" value="UCP029195_PTS_EIIA2"/>
</dbReference>
<dbReference type="SUPFAM" id="SSF55804">
    <property type="entry name" value="Phoshotransferase/anion transport protein"/>
    <property type="match status" value="1"/>
</dbReference>
<keyword evidence="1 3" id="KW-0762">Sugar transport</keyword>
<dbReference type="InterPro" id="IPR002178">
    <property type="entry name" value="PTS_EIIA_type-2_dom"/>
</dbReference>
<gene>
    <name evidence="3" type="ORF">SBX64_06295</name>
</gene>
<proteinExistence type="predicted"/>
<feature type="domain" description="PTS EIIA type-2" evidence="2">
    <location>
        <begin position="114"/>
        <end position="253"/>
    </location>
</feature>
<comment type="caution">
    <text evidence="3">The sequence shown here is derived from an EMBL/GenBank/DDBJ whole genome shotgun (WGS) entry which is preliminary data.</text>
</comment>
<dbReference type="PIRSF" id="PIRSF029195">
    <property type="entry name" value="UCP029195_PTS_EIIA2"/>
    <property type="match status" value="1"/>
</dbReference>
<keyword evidence="1 3" id="KW-0813">Transport</keyword>
<dbReference type="InterPro" id="IPR035895">
    <property type="entry name" value="HPr-like_sf"/>
</dbReference>
<dbReference type="Pfam" id="PF00359">
    <property type="entry name" value="PTS_EIIA_2"/>
    <property type="match status" value="1"/>
</dbReference>
<dbReference type="RefSeq" id="WP_038182370.1">
    <property type="nucleotide sequence ID" value="NZ_AP024903.1"/>
</dbReference>
<dbReference type="Proteomes" id="UP001279860">
    <property type="component" value="Unassembled WGS sequence"/>
</dbReference>
<dbReference type="PROSITE" id="PS51094">
    <property type="entry name" value="PTS_EIIA_TYPE_2"/>
    <property type="match status" value="1"/>
</dbReference>
<keyword evidence="4" id="KW-1185">Reference proteome</keyword>
<accession>A0ABU4IRW1</accession>
<dbReference type="PANTHER" id="PTHR47738">
    <property type="entry name" value="PTS SYSTEM FRUCTOSE-LIKE EIIA COMPONENT-RELATED"/>
    <property type="match status" value="1"/>
</dbReference>
<dbReference type="Gene3D" id="3.40.930.10">
    <property type="entry name" value="Mannitol-specific EII, Chain A"/>
    <property type="match status" value="1"/>
</dbReference>
<dbReference type="SUPFAM" id="SSF55594">
    <property type="entry name" value="HPr-like"/>
    <property type="match status" value="1"/>
</dbReference>
<dbReference type="EMBL" id="JAWRCP010000001">
    <property type="protein sequence ID" value="MDW6092152.1"/>
    <property type="molecule type" value="Genomic_DNA"/>
</dbReference>
<evidence type="ECO:0000313" key="4">
    <source>
        <dbReference type="Proteomes" id="UP001279860"/>
    </source>
</evidence>
<evidence type="ECO:0000259" key="2">
    <source>
        <dbReference type="PROSITE" id="PS51094"/>
    </source>
</evidence>
<name>A0ABU4IRW1_9VIBR</name>
<protein>
    <submittedName>
        <fullName evidence="3">PTS sugar transporter subunit IIA</fullName>
    </submittedName>
</protein>
<sequence>MITTRITFLLKDKGLPAWQANALKQLCGYFRSIFVFYNLSRGTHTRLNQPLNVLSLNNSADQLCQIAIEGLDAELACMVFTEYLSEQTILLSTSHRRNHTAEQLFAAHPAFSLPFAYRWDYECHTGFTDKRSALDYLAARIAPGQTDKLLAQFCQREDISTTALPNRVALPHVMSEVVDIPVLMVMPLTQPLDWQSVCAPVSLLIGLVLPQSLNRDIVMAMTRLTRWLIDDLNAQLLLDAQREETLKGIVLHVMAHGDPTPII</sequence>